<sequence length="243" mass="26833">MDGVSVELGARRRWPCTREDPNMLVLLFKGHFGRPRVDTQVSVYGRDKVLVATQNATYRLVAFWFGSDTHSVTFWLGQGGTQGHFSPNFLPLLPTTFTPLLLHHFRRPTGARGEVVVRVAASDRVENRGLEDRPRGRAPGKMVRFEGRISCWKLKNLTSTSVDVKFFKMELGDGKGVVVYPRLAAIDVAVNLTGTSQQADPLFGGARLGHAVSASWHGVSDVESVFVCACAEFYRTLRKAPSG</sequence>
<proteinExistence type="predicted"/>
<evidence type="ECO:0000313" key="1">
    <source>
        <dbReference type="EMBL" id="MQM12626.1"/>
    </source>
</evidence>
<dbReference type="Proteomes" id="UP000652761">
    <property type="component" value="Unassembled WGS sequence"/>
</dbReference>
<gene>
    <name evidence="1" type="ORF">Taro_045541</name>
</gene>
<comment type="caution">
    <text evidence="1">The sequence shown here is derived from an EMBL/GenBank/DDBJ whole genome shotgun (WGS) entry which is preliminary data.</text>
</comment>
<keyword evidence="2" id="KW-1185">Reference proteome</keyword>
<dbReference type="EMBL" id="NMUH01005381">
    <property type="protein sequence ID" value="MQM12626.1"/>
    <property type="molecule type" value="Genomic_DNA"/>
</dbReference>
<evidence type="ECO:0000313" key="2">
    <source>
        <dbReference type="Proteomes" id="UP000652761"/>
    </source>
</evidence>
<organism evidence="1 2">
    <name type="scientific">Colocasia esculenta</name>
    <name type="common">Wild taro</name>
    <name type="synonym">Arum esculentum</name>
    <dbReference type="NCBI Taxonomy" id="4460"/>
    <lineage>
        <taxon>Eukaryota</taxon>
        <taxon>Viridiplantae</taxon>
        <taxon>Streptophyta</taxon>
        <taxon>Embryophyta</taxon>
        <taxon>Tracheophyta</taxon>
        <taxon>Spermatophyta</taxon>
        <taxon>Magnoliopsida</taxon>
        <taxon>Liliopsida</taxon>
        <taxon>Araceae</taxon>
        <taxon>Aroideae</taxon>
        <taxon>Colocasieae</taxon>
        <taxon>Colocasia</taxon>
    </lineage>
</organism>
<protein>
    <submittedName>
        <fullName evidence="1">Uncharacterized protein</fullName>
    </submittedName>
</protein>
<name>A0A843WXB2_COLES</name>
<dbReference type="AlphaFoldDB" id="A0A843WXB2"/>
<reference evidence="1" key="1">
    <citation type="submission" date="2017-07" db="EMBL/GenBank/DDBJ databases">
        <title>Taro Niue Genome Assembly and Annotation.</title>
        <authorList>
            <person name="Atibalentja N."/>
            <person name="Keating K."/>
            <person name="Fields C.J."/>
        </authorList>
    </citation>
    <scope>NUCLEOTIDE SEQUENCE</scope>
    <source>
        <strain evidence="1">Niue_2</strain>
        <tissue evidence="1">Leaf</tissue>
    </source>
</reference>
<accession>A0A843WXB2</accession>